<accession>A0A8I0TWG5</accession>
<proteinExistence type="predicted"/>
<evidence type="ECO:0000313" key="1">
    <source>
        <dbReference type="EMBL" id="MBE1602962.1"/>
    </source>
</evidence>
<sequence>MSLMDLLDSACTAQEAPVTAEDVLARARALAPRLRERSEERCHVVGWVEV</sequence>
<gene>
    <name evidence="1" type="ORF">H4687_009091</name>
</gene>
<keyword evidence="2" id="KW-1185">Reference proteome</keyword>
<dbReference type="AlphaFoldDB" id="A0A8I0TWG5"/>
<protein>
    <submittedName>
        <fullName evidence="1">Uncharacterized protein</fullName>
    </submittedName>
</protein>
<organism evidence="1 2">
    <name type="scientific">Streptomyces stelliscabiei</name>
    <dbReference type="NCBI Taxonomy" id="146820"/>
    <lineage>
        <taxon>Bacteria</taxon>
        <taxon>Bacillati</taxon>
        <taxon>Actinomycetota</taxon>
        <taxon>Actinomycetes</taxon>
        <taxon>Kitasatosporales</taxon>
        <taxon>Streptomycetaceae</taxon>
        <taxon>Streptomyces</taxon>
    </lineage>
</organism>
<dbReference type="EMBL" id="JADBGF010000001">
    <property type="protein sequence ID" value="MBE1602962.1"/>
    <property type="molecule type" value="Genomic_DNA"/>
</dbReference>
<name>A0A8I0TWG5_9ACTN</name>
<dbReference type="RefSeq" id="WP_159026177.1">
    <property type="nucleotide sequence ID" value="NZ_JADBGF010000001.1"/>
</dbReference>
<evidence type="ECO:0000313" key="2">
    <source>
        <dbReference type="Proteomes" id="UP000629287"/>
    </source>
</evidence>
<comment type="caution">
    <text evidence="1">The sequence shown here is derived from an EMBL/GenBank/DDBJ whole genome shotgun (WGS) entry which is preliminary data.</text>
</comment>
<dbReference type="GeneID" id="86833487"/>
<dbReference type="Proteomes" id="UP000629287">
    <property type="component" value="Unassembled WGS sequence"/>
</dbReference>
<reference evidence="1 2" key="1">
    <citation type="submission" date="2020-10" db="EMBL/GenBank/DDBJ databases">
        <title>Sequencing the genomes of 1000 actinobacteria strains.</title>
        <authorList>
            <person name="Klenk H.-P."/>
        </authorList>
    </citation>
    <scope>NUCLEOTIDE SEQUENCE [LARGE SCALE GENOMIC DNA]</scope>
    <source>
        <strain evidence="1 2">DSM 41803</strain>
    </source>
</reference>